<evidence type="ECO:0000256" key="1">
    <source>
        <dbReference type="ARBA" id="ARBA00022737"/>
    </source>
</evidence>
<protein>
    <recommendedName>
        <fullName evidence="4">Ankyrin repeat domain-containing protein 54</fullName>
    </recommendedName>
</protein>
<dbReference type="InterPro" id="IPR002110">
    <property type="entry name" value="Ankyrin_rpt"/>
</dbReference>
<keyword evidence="1" id="KW-0677">Repeat</keyword>
<dbReference type="Gene3D" id="1.25.40.20">
    <property type="entry name" value="Ankyrin repeat-containing domain"/>
    <property type="match status" value="1"/>
</dbReference>
<dbReference type="PANTHER" id="PTHR24197:SF44">
    <property type="entry name" value="ANKYRIN REPEAT DOMAIN-CONTAINING PROTEIN 54"/>
    <property type="match status" value="1"/>
</dbReference>
<dbReference type="InterPro" id="IPR036770">
    <property type="entry name" value="Ankyrin_rpt-contain_sf"/>
</dbReference>
<reference evidence="5 6" key="1">
    <citation type="submission" date="2022-05" db="EMBL/GenBank/DDBJ databases">
        <authorList>
            <consortium name="Genoscope - CEA"/>
            <person name="William W."/>
        </authorList>
    </citation>
    <scope>NUCLEOTIDE SEQUENCE [LARGE SCALE GENOMIC DNA]</scope>
</reference>
<dbReference type="SMART" id="SM00248">
    <property type="entry name" value="ANK"/>
    <property type="match status" value="2"/>
</dbReference>
<evidence type="ECO:0000313" key="6">
    <source>
        <dbReference type="Proteomes" id="UP001159427"/>
    </source>
</evidence>
<evidence type="ECO:0000313" key="5">
    <source>
        <dbReference type="EMBL" id="CAH3161891.1"/>
    </source>
</evidence>
<keyword evidence="6" id="KW-1185">Reference proteome</keyword>
<dbReference type="PANTHER" id="PTHR24197">
    <property type="entry name" value="ANKYRIN REPEAT DOMAIN-CONTAINING PROTEIN 61"/>
    <property type="match status" value="1"/>
</dbReference>
<evidence type="ECO:0000256" key="4">
    <source>
        <dbReference type="ARBA" id="ARBA00039237"/>
    </source>
</evidence>
<dbReference type="SUPFAM" id="SSF48403">
    <property type="entry name" value="Ankyrin repeat"/>
    <property type="match status" value="1"/>
</dbReference>
<evidence type="ECO:0000256" key="3">
    <source>
        <dbReference type="ARBA" id="ARBA00037385"/>
    </source>
</evidence>
<comment type="function">
    <text evidence="3">Plays an important role in regulating intracellular signaling events associated with erythroid terminal differentiation.</text>
</comment>
<sequence>MIFLQLLDQLIHDYTNVLHMPEFKDLDHKLLYESLPDLITIVSKFKDSEELLSMSEFVKSIHGLTLKCHGFCGYATSYTHGNSLLRKYVRSHGMGENHTDEVKFLLEAGCDVNTVDQNGNTLLHMAVTFMPRHNDTQHFTDMLQILLDGGAHHDFVNNDGKTPMDMARTEEARVILCERKQMKLKCICAKAVKKFCSPYLAMGEVPVTLGKFLSMH</sequence>
<comment type="caution">
    <text evidence="5">The sequence shown here is derived from an EMBL/GenBank/DDBJ whole genome shotgun (WGS) entry which is preliminary data.</text>
</comment>
<dbReference type="Pfam" id="PF12796">
    <property type="entry name" value="Ank_2"/>
    <property type="match status" value="1"/>
</dbReference>
<accession>A0ABN8QH83</accession>
<gene>
    <name evidence="5" type="ORF">PEVE_00004074</name>
</gene>
<dbReference type="Proteomes" id="UP001159427">
    <property type="component" value="Unassembled WGS sequence"/>
</dbReference>
<keyword evidence="2" id="KW-0040">ANK repeat</keyword>
<proteinExistence type="predicted"/>
<dbReference type="EMBL" id="CALNXI010001249">
    <property type="protein sequence ID" value="CAH3161891.1"/>
    <property type="molecule type" value="Genomic_DNA"/>
</dbReference>
<organism evidence="5 6">
    <name type="scientific">Porites evermanni</name>
    <dbReference type="NCBI Taxonomy" id="104178"/>
    <lineage>
        <taxon>Eukaryota</taxon>
        <taxon>Metazoa</taxon>
        <taxon>Cnidaria</taxon>
        <taxon>Anthozoa</taxon>
        <taxon>Hexacorallia</taxon>
        <taxon>Scleractinia</taxon>
        <taxon>Fungiina</taxon>
        <taxon>Poritidae</taxon>
        <taxon>Porites</taxon>
    </lineage>
</organism>
<name>A0ABN8QH83_9CNID</name>
<evidence type="ECO:0000256" key="2">
    <source>
        <dbReference type="ARBA" id="ARBA00023043"/>
    </source>
</evidence>